<feature type="compositionally biased region" description="Polar residues" evidence="1">
    <location>
        <begin position="149"/>
        <end position="181"/>
    </location>
</feature>
<dbReference type="AlphaFoldDB" id="A0AAV2RBU6"/>
<accession>A0AAV2RBU6</accession>
<dbReference type="EMBL" id="CAXKWB010020374">
    <property type="protein sequence ID" value="CAL4122564.1"/>
    <property type="molecule type" value="Genomic_DNA"/>
</dbReference>
<comment type="caution">
    <text evidence="2">The sequence shown here is derived from an EMBL/GenBank/DDBJ whole genome shotgun (WGS) entry which is preliminary data.</text>
</comment>
<evidence type="ECO:0000313" key="2">
    <source>
        <dbReference type="EMBL" id="CAL4122564.1"/>
    </source>
</evidence>
<evidence type="ECO:0000256" key="1">
    <source>
        <dbReference type="SAM" id="MobiDB-lite"/>
    </source>
</evidence>
<feature type="non-terminal residue" evidence="2">
    <location>
        <position position="281"/>
    </location>
</feature>
<keyword evidence="3" id="KW-1185">Reference proteome</keyword>
<protein>
    <submittedName>
        <fullName evidence="2">Uncharacterized protein</fullName>
    </submittedName>
</protein>
<organism evidence="2 3">
    <name type="scientific">Meganyctiphanes norvegica</name>
    <name type="common">Northern krill</name>
    <name type="synonym">Thysanopoda norvegica</name>
    <dbReference type="NCBI Taxonomy" id="48144"/>
    <lineage>
        <taxon>Eukaryota</taxon>
        <taxon>Metazoa</taxon>
        <taxon>Ecdysozoa</taxon>
        <taxon>Arthropoda</taxon>
        <taxon>Crustacea</taxon>
        <taxon>Multicrustacea</taxon>
        <taxon>Malacostraca</taxon>
        <taxon>Eumalacostraca</taxon>
        <taxon>Eucarida</taxon>
        <taxon>Euphausiacea</taxon>
        <taxon>Euphausiidae</taxon>
        <taxon>Meganyctiphanes</taxon>
    </lineage>
</organism>
<feature type="region of interest" description="Disordered" evidence="1">
    <location>
        <begin position="15"/>
        <end position="64"/>
    </location>
</feature>
<name>A0AAV2RBU6_MEGNR</name>
<feature type="compositionally biased region" description="Polar residues" evidence="1">
    <location>
        <begin position="18"/>
        <end position="30"/>
    </location>
</feature>
<reference evidence="2 3" key="1">
    <citation type="submission" date="2024-05" db="EMBL/GenBank/DDBJ databases">
        <authorList>
            <person name="Wallberg A."/>
        </authorList>
    </citation>
    <scope>NUCLEOTIDE SEQUENCE [LARGE SCALE GENOMIC DNA]</scope>
</reference>
<dbReference type="Proteomes" id="UP001497623">
    <property type="component" value="Unassembled WGS sequence"/>
</dbReference>
<sequence>MVPALVKLAIKHQETLTDDNSIGPASNTINESEDELDDELESEYLSEKNEKLPAHKTRSLRKSTRSLRSRWQSALLRIQKSKQSYQNEDNNVNTWVEAELDPVSKPIKSLHECVIEYSKRHEETAAGKVKELGDEPSNEYTLKRDDNELSTSVNDSHQNASCSLSDNVYTHSSGSSNTNNVHSEKKECHSIEISSPIKECLMSNQKSSFNKPVGNESQIIKANGFVKIDESSENHIESIINKPKKHCDCCSLKNDVMTNNINVAHIYDYRYSEQNSIASYR</sequence>
<evidence type="ECO:0000313" key="3">
    <source>
        <dbReference type="Proteomes" id="UP001497623"/>
    </source>
</evidence>
<feature type="compositionally biased region" description="Basic residues" evidence="1">
    <location>
        <begin position="54"/>
        <end position="64"/>
    </location>
</feature>
<feature type="compositionally biased region" description="Basic and acidic residues" evidence="1">
    <location>
        <begin position="124"/>
        <end position="133"/>
    </location>
</feature>
<feature type="compositionally biased region" description="Acidic residues" evidence="1">
    <location>
        <begin position="31"/>
        <end position="44"/>
    </location>
</feature>
<gene>
    <name evidence="2" type="ORF">MNOR_LOCUS23286</name>
</gene>
<proteinExistence type="predicted"/>
<feature type="region of interest" description="Disordered" evidence="1">
    <location>
        <begin position="124"/>
        <end position="187"/>
    </location>
</feature>